<dbReference type="AlphaFoldDB" id="D7E627"/>
<keyword evidence="3" id="KW-0862">Zinc</keyword>
<dbReference type="InterPro" id="IPR003814">
    <property type="entry name" value="FmdEsu_dom"/>
</dbReference>
<evidence type="ECO:0000256" key="2">
    <source>
        <dbReference type="ARBA" id="ARBA00022771"/>
    </source>
</evidence>
<dbReference type="OrthoDB" id="31120at2157"/>
<dbReference type="RefSeq" id="WP_013193617.1">
    <property type="nucleotide sequence ID" value="NC_014253.1"/>
</dbReference>
<protein>
    <submittedName>
        <fullName evidence="6">Formylmethanofuran dehydrogenase subunit E region</fullName>
    </submittedName>
</protein>
<dbReference type="SUPFAM" id="SSF143555">
    <property type="entry name" value="FwdE-like"/>
    <property type="match status" value="1"/>
</dbReference>
<keyword evidence="1" id="KW-0479">Metal-binding</keyword>
<dbReference type="Gene3D" id="3.30.1330.130">
    <property type="match status" value="1"/>
</dbReference>
<dbReference type="PANTHER" id="PTHR39418:SF1">
    <property type="entry name" value="DEHYDROGENASE"/>
    <property type="match status" value="1"/>
</dbReference>
<dbReference type="PANTHER" id="PTHR39418">
    <property type="entry name" value="DEHYDROGENASE-RELATED"/>
    <property type="match status" value="1"/>
</dbReference>
<sequence>MSFEKAAEFHGHQCPGLAIGYRVAQIALDKFKNRSEDEELVAIVENNSCAVDAIQALTGCTFGKGNFVFKDYGKHVYTFIKRGDEKGIRISLKPQNDPASERHLEIFKKIQNNRATEEEIREFRKIHEQKTVNILEAPENEIFHVENVSDKAPQKAQIFETIICDECGEGVMSSRTKTINEKYVCIPCYEKLC</sequence>
<dbReference type="InterPro" id="IPR000962">
    <property type="entry name" value="Znf_DskA_TraR"/>
</dbReference>
<proteinExistence type="predicted"/>
<name>D7E627_METEZ</name>
<evidence type="ECO:0000256" key="1">
    <source>
        <dbReference type="ARBA" id="ARBA00022723"/>
    </source>
</evidence>
<gene>
    <name evidence="6" type="ordered locus">Metev_0118</name>
</gene>
<dbReference type="EMBL" id="CP002069">
    <property type="protein sequence ID" value="ADI73049.1"/>
    <property type="molecule type" value="Genomic_DNA"/>
</dbReference>
<keyword evidence="7" id="KW-1185">Reference proteome</keyword>
<feature type="domain" description="Zinc finger DksA/TraR C4-type" evidence="4">
    <location>
        <begin position="159"/>
        <end position="191"/>
    </location>
</feature>
<feature type="domain" description="Formylmethanofuran dehydrogenase subunit E" evidence="5">
    <location>
        <begin position="9"/>
        <end position="143"/>
    </location>
</feature>
<dbReference type="Proteomes" id="UP000000391">
    <property type="component" value="Chromosome"/>
</dbReference>
<dbReference type="Pfam" id="PF02663">
    <property type="entry name" value="FmdE"/>
    <property type="match status" value="1"/>
</dbReference>
<evidence type="ECO:0000259" key="5">
    <source>
        <dbReference type="Pfam" id="PF02663"/>
    </source>
</evidence>
<dbReference type="Pfam" id="PF01258">
    <property type="entry name" value="zf-dskA_traR"/>
    <property type="match status" value="1"/>
</dbReference>
<dbReference type="PIRSF" id="PIRSF006578">
    <property type="entry name" value="FwdE"/>
    <property type="match status" value="1"/>
</dbReference>
<accession>D7E627</accession>
<organism evidence="6 7">
    <name type="scientific">Methanohalobium evestigatum (strain ATCC BAA-1072 / DSM 3721 / NBRC 107634 / OCM 161 / Z-7303)</name>
    <dbReference type="NCBI Taxonomy" id="644295"/>
    <lineage>
        <taxon>Archaea</taxon>
        <taxon>Methanobacteriati</taxon>
        <taxon>Methanobacteriota</taxon>
        <taxon>Stenosarchaea group</taxon>
        <taxon>Methanomicrobia</taxon>
        <taxon>Methanosarcinales</taxon>
        <taxon>Methanosarcinaceae</taxon>
        <taxon>Methanohalobium</taxon>
    </lineage>
</organism>
<dbReference type="InterPro" id="IPR053194">
    <property type="entry name" value="tRNA_methyltr_O"/>
</dbReference>
<evidence type="ECO:0000259" key="4">
    <source>
        <dbReference type="Pfam" id="PF01258"/>
    </source>
</evidence>
<keyword evidence="2" id="KW-0863">Zinc-finger</keyword>
<dbReference type="STRING" id="644295.Metev_0118"/>
<dbReference type="GO" id="GO:0008270">
    <property type="term" value="F:zinc ion binding"/>
    <property type="evidence" value="ECO:0007669"/>
    <property type="project" value="UniProtKB-KW"/>
</dbReference>
<dbReference type="GeneID" id="9345729"/>
<dbReference type="KEGG" id="mev:Metev_0118"/>
<evidence type="ECO:0000313" key="6">
    <source>
        <dbReference type="EMBL" id="ADI73049.1"/>
    </source>
</evidence>
<reference evidence="6 7" key="1">
    <citation type="submission" date="2010-06" db="EMBL/GenBank/DDBJ databases">
        <title>Complete sequence chromosome of Methanohalobium evestigatum Z-7303.</title>
        <authorList>
            <consortium name="US DOE Joint Genome Institute"/>
            <person name="Lucas S."/>
            <person name="Copeland A."/>
            <person name="Lapidus A."/>
            <person name="Cheng J.-F."/>
            <person name="Bruce D."/>
            <person name="Goodwin L."/>
            <person name="Pitluck S."/>
            <person name="Saunders E."/>
            <person name="Detter J.C."/>
            <person name="Han C."/>
            <person name="Tapia R."/>
            <person name="Land M."/>
            <person name="Hauser L."/>
            <person name="Kyrpides N."/>
            <person name="Mikhailova N."/>
            <person name="Sieprawska-Lupa M."/>
            <person name="Whitman W.B."/>
            <person name="Anderson I."/>
            <person name="Woyke T."/>
        </authorList>
    </citation>
    <scope>NUCLEOTIDE SEQUENCE [LARGE SCALE GENOMIC DNA]</scope>
    <source>
        <strain evidence="7">ATCC BAA-1072 / DSM 3721 / NBRC 107634 / OCM 161 / Z-7303</strain>
    </source>
</reference>
<dbReference type="HOGENOM" id="CLU_087508_0_0_2"/>
<dbReference type="InterPro" id="IPR026328">
    <property type="entry name" value="FmdE"/>
</dbReference>
<evidence type="ECO:0000313" key="7">
    <source>
        <dbReference type="Proteomes" id="UP000000391"/>
    </source>
</evidence>
<evidence type="ECO:0000256" key="3">
    <source>
        <dbReference type="ARBA" id="ARBA00022833"/>
    </source>
</evidence>